<dbReference type="KEGG" id="pary:A4V02_05240"/>
<reference evidence="9" key="1">
    <citation type="submission" date="2016-04" db="EMBL/GenBank/DDBJ databases">
        <title>Complete Genome Sequences of Twelve Strains of a Stable Defined Moderately Diverse Mouse Microbiota 2 (sDMDMm2).</title>
        <authorList>
            <person name="Uchimura Y."/>
            <person name="Wyss M."/>
            <person name="Brugiroux S."/>
            <person name="Limenitakis J.P."/>
            <person name="Stecher B."/>
            <person name="McCoy K.D."/>
            <person name="Macpherson A.J."/>
        </authorList>
    </citation>
    <scope>NUCLEOTIDE SEQUENCE [LARGE SCALE GENOMIC DNA]</scope>
    <source>
        <strain evidence="9">YL27</strain>
    </source>
</reference>
<dbReference type="AlphaFoldDB" id="A0A1B1S8P9"/>
<keyword evidence="4 7" id="KW-0812">Transmembrane</keyword>
<evidence type="ECO:0000256" key="1">
    <source>
        <dbReference type="ARBA" id="ARBA00004651"/>
    </source>
</evidence>
<accession>A0A1B1S8P9</accession>
<evidence type="ECO:0000256" key="4">
    <source>
        <dbReference type="ARBA" id="ARBA00022692"/>
    </source>
</evidence>
<dbReference type="Proteomes" id="UP000186351">
    <property type="component" value="Chromosome"/>
</dbReference>
<dbReference type="STRING" id="1796646.A4V02_05240"/>
<dbReference type="OrthoDB" id="9770347at2"/>
<keyword evidence="6 7" id="KW-0472">Membrane</keyword>
<dbReference type="GeneID" id="65536253"/>
<dbReference type="GO" id="GO:0005886">
    <property type="term" value="C:plasma membrane"/>
    <property type="evidence" value="ECO:0007669"/>
    <property type="project" value="UniProtKB-SubCell"/>
</dbReference>
<feature type="transmembrane region" description="Helical" evidence="7">
    <location>
        <begin position="292"/>
        <end position="312"/>
    </location>
</feature>
<proteinExistence type="inferred from homology"/>
<keyword evidence="3" id="KW-1003">Cell membrane</keyword>
<evidence type="ECO:0000256" key="7">
    <source>
        <dbReference type="SAM" id="Phobius"/>
    </source>
</evidence>
<dbReference type="Pfam" id="PF13440">
    <property type="entry name" value="Polysacc_synt_3"/>
    <property type="match status" value="1"/>
</dbReference>
<feature type="transmembrane region" description="Helical" evidence="7">
    <location>
        <begin position="146"/>
        <end position="165"/>
    </location>
</feature>
<comment type="subcellular location">
    <subcellularLocation>
        <location evidence="1">Cell membrane</location>
        <topology evidence="1">Multi-pass membrane protein</topology>
    </subcellularLocation>
</comment>
<dbReference type="PANTHER" id="PTHR30250:SF10">
    <property type="entry name" value="LIPOPOLYSACCHARIDE BIOSYNTHESIS PROTEIN WZXC"/>
    <property type="match status" value="1"/>
</dbReference>
<dbReference type="EMBL" id="CP015402">
    <property type="protein sequence ID" value="ANU63180.1"/>
    <property type="molecule type" value="Genomic_DNA"/>
</dbReference>
<evidence type="ECO:0000313" key="8">
    <source>
        <dbReference type="EMBL" id="ANU63180.1"/>
    </source>
</evidence>
<keyword evidence="9" id="KW-1185">Reference proteome</keyword>
<evidence type="ECO:0000313" key="9">
    <source>
        <dbReference type="Proteomes" id="UP000186351"/>
    </source>
</evidence>
<feature type="transmembrane region" description="Helical" evidence="7">
    <location>
        <begin position="171"/>
        <end position="192"/>
    </location>
</feature>
<comment type="similarity">
    <text evidence="2">Belongs to the polysaccharide synthase family.</text>
</comment>
<feature type="transmembrane region" description="Helical" evidence="7">
    <location>
        <begin position="439"/>
        <end position="456"/>
    </location>
</feature>
<feature type="transmembrane region" description="Helical" evidence="7">
    <location>
        <begin position="356"/>
        <end position="375"/>
    </location>
</feature>
<dbReference type="PANTHER" id="PTHR30250">
    <property type="entry name" value="PST FAMILY PREDICTED COLANIC ACID TRANSPORTER"/>
    <property type="match status" value="1"/>
</dbReference>
<sequence>MSESLGNKATVGAVWATIDRFGSMTLQFIVNLIMARLLVPADFGAIGMLAIFIAVSQTLIDGGFSSALIQKKEPSQTDYSTIFFWNIFFSACLYLILFISAPLIAGFFNMPVLSSVLRVIGLNLILTAVIAIQTTRLRKSLAFRSIAITNISAYILGGACAVTYAYNGGGIWSLVMMQILYGLFSILILWIITRWHPSAVFSRQTMKELFGFGGYIMAANLLQTICQNIQGVIIGHRFSATQTGYYSQAYKLDQITSYSIPQVIVQVMYPVYSSIQDERKRLCDMLLMNIRVISYIIFPMLALLILVAHDLIEFLYGEQWLPSVPYFRILCVGGIFVCLQNINFYAVAAVGKSKSLFMWSFYKWGFLLLAVIIGAQFGMDGIMWGMVLSSANIYVVNAAIVQRYIHLDIKKQIQTILPTGLITILSFICSFVIKDLVSTNDFLIPAMCFFCLYILLSSRLKASTETYQLIRRLNYKK</sequence>
<evidence type="ECO:0000256" key="6">
    <source>
        <dbReference type="ARBA" id="ARBA00023136"/>
    </source>
</evidence>
<evidence type="ECO:0000256" key="3">
    <source>
        <dbReference type="ARBA" id="ARBA00022475"/>
    </source>
</evidence>
<keyword evidence="5 7" id="KW-1133">Transmembrane helix</keyword>
<gene>
    <name evidence="8" type="ORF">A4V02_05240</name>
</gene>
<organism evidence="8 9">
    <name type="scientific">Muribaculum intestinale</name>
    <dbReference type="NCBI Taxonomy" id="1796646"/>
    <lineage>
        <taxon>Bacteria</taxon>
        <taxon>Pseudomonadati</taxon>
        <taxon>Bacteroidota</taxon>
        <taxon>Bacteroidia</taxon>
        <taxon>Bacteroidales</taxon>
        <taxon>Muribaculaceae</taxon>
        <taxon>Muribaculum</taxon>
    </lineage>
</organism>
<evidence type="ECO:0000256" key="5">
    <source>
        <dbReference type="ARBA" id="ARBA00022989"/>
    </source>
</evidence>
<feature type="transmembrane region" description="Helical" evidence="7">
    <location>
        <begin position="81"/>
        <end position="104"/>
    </location>
</feature>
<dbReference type="RefSeq" id="WP_068960536.1">
    <property type="nucleotide sequence ID" value="NZ_CAORJY010000009.1"/>
</dbReference>
<accession>A0A1Z2XJX2</accession>
<evidence type="ECO:0000256" key="2">
    <source>
        <dbReference type="ARBA" id="ARBA00007430"/>
    </source>
</evidence>
<feature type="transmembrane region" description="Helical" evidence="7">
    <location>
        <begin position="116"/>
        <end position="134"/>
    </location>
</feature>
<dbReference type="InterPro" id="IPR050833">
    <property type="entry name" value="Poly_Biosynth_Transport"/>
</dbReference>
<feature type="transmembrane region" description="Helical" evidence="7">
    <location>
        <begin position="324"/>
        <end position="344"/>
    </location>
</feature>
<name>A0A1B1S8P9_9BACT</name>
<dbReference type="CDD" id="cd13127">
    <property type="entry name" value="MATE_tuaB_like"/>
    <property type="match status" value="1"/>
</dbReference>
<feature type="transmembrane region" description="Helical" evidence="7">
    <location>
        <begin position="45"/>
        <end position="69"/>
    </location>
</feature>
<feature type="transmembrane region" description="Helical" evidence="7">
    <location>
        <begin position="381"/>
        <end position="401"/>
    </location>
</feature>
<feature type="transmembrane region" description="Helical" evidence="7">
    <location>
        <begin position="413"/>
        <end position="433"/>
    </location>
</feature>
<protein>
    <submittedName>
        <fullName evidence="8">Lipopolysaccharide biosynthesis protein</fullName>
    </submittedName>
</protein>